<comment type="caution">
    <text evidence="2">The sequence shown here is derived from an EMBL/GenBank/DDBJ whole genome shotgun (WGS) entry which is preliminary data.</text>
</comment>
<feature type="domain" description="Phosphatidylinositol transfer protein N-terminal" evidence="1">
    <location>
        <begin position="1"/>
        <end position="240"/>
    </location>
</feature>
<dbReference type="OrthoDB" id="18453at2759"/>
<dbReference type="GO" id="GO:0008525">
    <property type="term" value="F:phosphatidylcholine transporter activity"/>
    <property type="evidence" value="ECO:0007669"/>
    <property type="project" value="TreeGrafter"/>
</dbReference>
<dbReference type="PANTHER" id="PTHR10658">
    <property type="entry name" value="PHOSPHATIDYLINOSITOL TRANSFER PROTEIN"/>
    <property type="match status" value="1"/>
</dbReference>
<dbReference type="GO" id="GO:0008526">
    <property type="term" value="F:phosphatidylinositol transfer activity"/>
    <property type="evidence" value="ECO:0007669"/>
    <property type="project" value="TreeGrafter"/>
</dbReference>
<sequence>RIPLPMTVEEYRVGQLYAFAHASLNETGGGDGVEVLKNEPYTNHKLYGDGQYTYKIYHAKQKVPKFIQLLAPAGSLEFHEEAWNAYPYCKTVITNPYMKDNFKIILETWHKPGKPEIENVHDLTPEQLAKVEVDLVDIYENPDRSHYNEEYDPRLARSEKSGRGPLTEGWMKTADPIMCAYKMVTVEFKWWGLQKRVENLIMKNERILFHNFHRQVFSTLDEYFNLNMEDIRELELKTKEELDKDRQNAPARGMVATE</sequence>
<dbReference type="GO" id="GO:0035091">
    <property type="term" value="F:phosphatidylinositol binding"/>
    <property type="evidence" value="ECO:0007669"/>
    <property type="project" value="TreeGrafter"/>
</dbReference>
<dbReference type="PANTHER" id="PTHR10658:SF11">
    <property type="entry name" value="VIBRATOR, ISOFORM B"/>
    <property type="match status" value="1"/>
</dbReference>
<dbReference type="GO" id="GO:0005737">
    <property type="term" value="C:cytoplasm"/>
    <property type="evidence" value="ECO:0007669"/>
    <property type="project" value="UniProtKB-ARBA"/>
</dbReference>
<dbReference type="Pfam" id="PF02121">
    <property type="entry name" value="IP_trans"/>
    <property type="match status" value="1"/>
</dbReference>
<organism evidence="2 3">
    <name type="scientific">Stichopus japonicus</name>
    <name type="common">Sea cucumber</name>
    <dbReference type="NCBI Taxonomy" id="307972"/>
    <lineage>
        <taxon>Eukaryota</taxon>
        <taxon>Metazoa</taxon>
        <taxon>Echinodermata</taxon>
        <taxon>Eleutherozoa</taxon>
        <taxon>Echinozoa</taxon>
        <taxon>Holothuroidea</taxon>
        <taxon>Aspidochirotacea</taxon>
        <taxon>Aspidochirotida</taxon>
        <taxon>Stichopodidae</taxon>
        <taxon>Apostichopus</taxon>
    </lineage>
</organism>
<accession>A0A2G8L0P5</accession>
<dbReference type="Proteomes" id="UP000230750">
    <property type="component" value="Unassembled WGS sequence"/>
</dbReference>
<dbReference type="PRINTS" id="PR00391">
    <property type="entry name" value="PITRANSFER"/>
</dbReference>
<dbReference type="AlphaFoldDB" id="A0A2G8L0P5"/>
<dbReference type="GO" id="GO:0031210">
    <property type="term" value="F:phosphatidylcholine binding"/>
    <property type="evidence" value="ECO:0007669"/>
    <property type="project" value="TreeGrafter"/>
</dbReference>
<reference evidence="2 3" key="1">
    <citation type="journal article" date="2017" name="PLoS Biol.">
        <title>The sea cucumber genome provides insights into morphological evolution and visceral regeneration.</title>
        <authorList>
            <person name="Zhang X."/>
            <person name="Sun L."/>
            <person name="Yuan J."/>
            <person name="Sun Y."/>
            <person name="Gao Y."/>
            <person name="Zhang L."/>
            <person name="Li S."/>
            <person name="Dai H."/>
            <person name="Hamel J.F."/>
            <person name="Liu C."/>
            <person name="Yu Y."/>
            <person name="Liu S."/>
            <person name="Lin W."/>
            <person name="Guo K."/>
            <person name="Jin S."/>
            <person name="Xu P."/>
            <person name="Storey K.B."/>
            <person name="Huan P."/>
            <person name="Zhang T."/>
            <person name="Zhou Y."/>
            <person name="Zhang J."/>
            <person name="Lin C."/>
            <person name="Li X."/>
            <person name="Xing L."/>
            <person name="Huo D."/>
            <person name="Sun M."/>
            <person name="Wang L."/>
            <person name="Mercier A."/>
            <person name="Li F."/>
            <person name="Yang H."/>
            <person name="Xiang J."/>
        </authorList>
    </citation>
    <scope>NUCLEOTIDE SEQUENCE [LARGE SCALE GENOMIC DNA]</scope>
    <source>
        <strain evidence="2">Shaxun</strain>
        <tissue evidence="2">Muscle</tissue>
    </source>
</reference>
<dbReference type="STRING" id="307972.A0A2G8L0P5"/>
<dbReference type="GO" id="GO:0071944">
    <property type="term" value="C:cell periphery"/>
    <property type="evidence" value="ECO:0007669"/>
    <property type="project" value="UniProtKB-ARBA"/>
</dbReference>
<protein>
    <submittedName>
        <fullName evidence="2">Phosphatidylinositol transfer protein/retinal degeneration b protein</fullName>
    </submittedName>
</protein>
<evidence type="ECO:0000313" key="3">
    <source>
        <dbReference type="Proteomes" id="UP000230750"/>
    </source>
</evidence>
<dbReference type="EMBL" id="MRZV01000273">
    <property type="protein sequence ID" value="PIK53811.1"/>
    <property type="molecule type" value="Genomic_DNA"/>
</dbReference>
<evidence type="ECO:0000313" key="2">
    <source>
        <dbReference type="EMBL" id="PIK53811.1"/>
    </source>
</evidence>
<dbReference type="FunFam" id="3.30.530.20:FF:000028">
    <property type="entry name" value="Phosphatidylinositol transfer protein 5"/>
    <property type="match status" value="1"/>
</dbReference>
<dbReference type="SUPFAM" id="SSF55961">
    <property type="entry name" value="Bet v1-like"/>
    <property type="match status" value="1"/>
</dbReference>
<proteinExistence type="predicted"/>
<name>A0A2G8L0P5_STIJA</name>
<feature type="non-terminal residue" evidence="2">
    <location>
        <position position="1"/>
    </location>
</feature>
<evidence type="ECO:0000259" key="1">
    <source>
        <dbReference type="Pfam" id="PF02121"/>
    </source>
</evidence>
<keyword evidence="3" id="KW-1185">Reference proteome</keyword>
<dbReference type="InterPro" id="IPR001666">
    <property type="entry name" value="PI_transfer"/>
</dbReference>
<dbReference type="InterPro" id="IPR023393">
    <property type="entry name" value="START-like_dom_sf"/>
</dbReference>
<dbReference type="Gene3D" id="3.30.530.20">
    <property type="match status" value="1"/>
</dbReference>
<dbReference type="InterPro" id="IPR055261">
    <property type="entry name" value="PI_transfer_N"/>
</dbReference>
<gene>
    <name evidence="2" type="ORF">BSL78_09305</name>
</gene>